<dbReference type="RefSeq" id="WP_066787152.1">
    <property type="nucleotide sequence ID" value="NZ_CP014806.1"/>
</dbReference>
<keyword evidence="10" id="KW-1185">Reference proteome</keyword>
<dbReference type="Gene3D" id="3.40.190.10">
    <property type="entry name" value="Periplasmic binding protein-like II"/>
    <property type="match status" value="2"/>
</dbReference>
<dbReference type="GO" id="GO:0016020">
    <property type="term" value="C:membrane"/>
    <property type="evidence" value="ECO:0007669"/>
    <property type="project" value="UniProtKB-SubCell"/>
</dbReference>
<reference evidence="10" key="2">
    <citation type="submission" date="2016-03" db="EMBL/GenBank/DDBJ databases">
        <authorList>
            <person name="Ploux O."/>
        </authorList>
    </citation>
    <scope>NUCLEOTIDE SEQUENCE [LARGE SCALE GENOMIC DNA]</scope>
    <source>
        <strain evidence="10">PP9</strain>
    </source>
</reference>
<evidence type="ECO:0000256" key="3">
    <source>
        <dbReference type="ARBA" id="ARBA00023136"/>
    </source>
</evidence>
<proteinExistence type="inferred from homology"/>
<dbReference type="AlphaFoldDB" id="A0A143HBA3"/>
<evidence type="ECO:0000256" key="7">
    <source>
        <dbReference type="PIRSR" id="PIRSR002854-1"/>
    </source>
</evidence>
<dbReference type="OrthoDB" id="9812878at2"/>
<dbReference type="PANTHER" id="PTHR30429">
    <property type="entry name" value="D-METHIONINE-BINDING LIPOPROTEIN METQ"/>
    <property type="match status" value="1"/>
</dbReference>
<feature type="chain" id="PRO_5038545517" description="Lipoprotein" evidence="8">
    <location>
        <begin position="22"/>
        <end position="280"/>
    </location>
</feature>
<evidence type="ECO:0000256" key="4">
    <source>
        <dbReference type="ARBA" id="ARBA00023139"/>
    </source>
</evidence>
<sequence>MKKCLLSILVLSLVIFTAACSSESSGKEADGKSKTYKIGITGTDTQIWDYVAKKAAKEGIKIKLVSFNDYVLPNTALADGELDANSFQTVAYFDQFIKEHNLKLVPIATTCLAPMAVYSNKLKDIKDIKKGAKIALPNDVSNQGRALLLMQEAGLIKLVDGYDGLGSIKDSVVENPKNIELIPTAPAQIPRALEDVDAGVINNGIARDASLNPIKDSIFHESETAIDYLNIIAVNDKDKNNKTLKRIAELYQEEDTAKFINKEYGGTLIPTFVPLKKIGW</sequence>
<keyword evidence="5 6" id="KW-0449">Lipoprotein</keyword>
<gene>
    <name evidence="9" type="ORF">ATY39_05810</name>
</gene>
<feature type="signal peptide" evidence="8">
    <location>
        <begin position="1"/>
        <end position="21"/>
    </location>
</feature>
<dbReference type="STRING" id="241244.ATY39_05810"/>
<dbReference type="EMBL" id="CP014806">
    <property type="protein sequence ID" value="AMW99017.1"/>
    <property type="molecule type" value="Genomic_DNA"/>
</dbReference>
<comment type="subcellular location">
    <subcellularLocation>
        <location evidence="1">Membrane</location>
        <topology evidence="1">Lipid-anchor</topology>
    </subcellularLocation>
</comment>
<dbReference type="InterPro" id="IPR004872">
    <property type="entry name" value="Lipoprotein_NlpA"/>
</dbReference>
<protein>
    <recommendedName>
        <fullName evidence="6">Lipoprotein</fullName>
    </recommendedName>
</protein>
<evidence type="ECO:0000256" key="1">
    <source>
        <dbReference type="ARBA" id="ARBA00004635"/>
    </source>
</evidence>
<comment type="similarity">
    <text evidence="6">Belongs to the nlpA lipoprotein family.</text>
</comment>
<evidence type="ECO:0000313" key="9">
    <source>
        <dbReference type="EMBL" id="AMW99017.1"/>
    </source>
</evidence>
<keyword evidence="2 8" id="KW-0732">Signal</keyword>
<dbReference type="PANTHER" id="PTHR30429:SF3">
    <property type="entry name" value="LIPOPROTEIN"/>
    <property type="match status" value="1"/>
</dbReference>
<keyword evidence="4" id="KW-0564">Palmitate</keyword>
<feature type="lipid moiety-binding region" description="S-diacylglycerol cysteine" evidence="7">
    <location>
        <position position="20"/>
    </location>
</feature>
<reference evidence="9 10" key="1">
    <citation type="journal article" date="2016" name="Genome Announc.">
        <title>Whole-Genome Sequence of Rummeliibacillus stabekisii Strain PP9 Isolated from Antarctic Soil.</title>
        <authorList>
            <person name="da Mota F.F."/>
            <person name="Vollu R.E."/>
            <person name="Jurelevicius D."/>
            <person name="Seldin L."/>
        </authorList>
    </citation>
    <scope>NUCLEOTIDE SEQUENCE [LARGE SCALE GENOMIC DNA]</scope>
    <source>
        <strain evidence="9 10">PP9</strain>
    </source>
</reference>
<evidence type="ECO:0000256" key="2">
    <source>
        <dbReference type="ARBA" id="ARBA00022729"/>
    </source>
</evidence>
<organism evidence="9 10">
    <name type="scientific">Rummeliibacillus stabekisii</name>
    <dbReference type="NCBI Taxonomy" id="241244"/>
    <lineage>
        <taxon>Bacteria</taxon>
        <taxon>Bacillati</taxon>
        <taxon>Bacillota</taxon>
        <taxon>Bacilli</taxon>
        <taxon>Bacillales</taxon>
        <taxon>Caryophanaceae</taxon>
        <taxon>Rummeliibacillus</taxon>
    </lineage>
</organism>
<dbReference type="KEGG" id="rst:ATY39_05810"/>
<dbReference type="PROSITE" id="PS51257">
    <property type="entry name" value="PROKAR_LIPOPROTEIN"/>
    <property type="match status" value="1"/>
</dbReference>
<dbReference type="Proteomes" id="UP000076021">
    <property type="component" value="Chromosome"/>
</dbReference>
<name>A0A143HBA3_9BACL</name>
<evidence type="ECO:0000313" key="10">
    <source>
        <dbReference type="Proteomes" id="UP000076021"/>
    </source>
</evidence>
<dbReference type="PIRSF" id="PIRSF002854">
    <property type="entry name" value="MetQ"/>
    <property type="match status" value="1"/>
</dbReference>
<accession>A0A143HBA3</accession>
<evidence type="ECO:0000256" key="8">
    <source>
        <dbReference type="SAM" id="SignalP"/>
    </source>
</evidence>
<evidence type="ECO:0000256" key="5">
    <source>
        <dbReference type="ARBA" id="ARBA00023288"/>
    </source>
</evidence>
<dbReference type="SUPFAM" id="SSF53850">
    <property type="entry name" value="Periplasmic binding protein-like II"/>
    <property type="match status" value="1"/>
</dbReference>
<dbReference type="Pfam" id="PF03180">
    <property type="entry name" value="Lipoprotein_9"/>
    <property type="match status" value="1"/>
</dbReference>
<keyword evidence="3" id="KW-0472">Membrane</keyword>
<evidence type="ECO:0000256" key="6">
    <source>
        <dbReference type="PIRNR" id="PIRNR002854"/>
    </source>
</evidence>